<dbReference type="KEGG" id="acaf:CA12_00490"/>
<accession>A0A517P3N2</accession>
<dbReference type="AlphaFoldDB" id="A0A517P3N2"/>
<name>A0A517P3N2_9PLAN</name>
<dbReference type="Proteomes" id="UP000318741">
    <property type="component" value="Chromosome"/>
</dbReference>
<proteinExistence type="predicted"/>
<evidence type="ECO:0000313" key="2">
    <source>
        <dbReference type="EMBL" id="QDT13981.1"/>
    </source>
</evidence>
<dbReference type="RefSeq" id="WP_145356597.1">
    <property type="nucleotide sequence ID" value="NZ_CP036265.1"/>
</dbReference>
<gene>
    <name evidence="2" type="ORF">CA12_00490</name>
</gene>
<evidence type="ECO:0000313" key="3">
    <source>
        <dbReference type="Proteomes" id="UP000318741"/>
    </source>
</evidence>
<organism evidence="2 3">
    <name type="scientific">Alienimonas californiensis</name>
    <dbReference type="NCBI Taxonomy" id="2527989"/>
    <lineage>
        <taxon>Bacteria</taxon>
        <taxon>Pseudomonadati</taxon>
        <taxon>Planctomycetota</taxon>
        <taxon>Planctomycetia</taxon>
        <taxon>Planctomycetales</taxon>
        <taxon>Planctomycetaceae</taxon>
        <taxon>Alienimonas</taxon>
    </lineage>
</organism>
<keyword evidence="3" id="KW-1185">Reference proteome</keyword>
<dbReference type="EMBL" id="CP036265">
    <property type="protein sequence ID" value="QDT13981.1"/>
    <property type="molecule type" value="Genomic_DNA"/>
</dbReference>
<feature type="region of interest" description="Disordered" evidence="1">
    <location>
        <begin position="1"/>
        <end position="28"/>
    </location>
</feature>
<sequence length="185" mass="21089">MSRRKERQRRRDADSVHATRPENPPHPAVLALSEKFGPPKINLRQAELLDGYGYNQGEYAQRPIAHNMPWHVSREDLDYYWSVFSFMSDEPGSLLFYLYPVALEFERDPALDASDGLLYVLDMNYSALQPLLREAEDAAAFAEGLNWMLTVGGPDGAAFWQCPNLIPLLTGEHAERVRLQAQRRA</sequence>
<reference evidence="2 3" key="1">
    <citation type="submission" date="2019-02" db="EMBL/GenBank/DDBJ databases">
        <title>Deep-cultivation of Planctomycetes and their phenomic and genomic characterization uncovers novel biology.</title>
        <authorList>
            <person name="Wiegand S."/>
            <person name="Jogler M."/>
            <person name="Boedeker C."/>
            <person name="Pinto D."/>
            <person name="Vollmers J."/>
            <person name="Rivas-Marin E."/>
            <person name="Kohn T."/>
            <person name="Peeters S.H."/>
            <person name="Heuer A."/>
            <person name="Rast P."/>
            <person name="Oberbeckmann S."/>
            <person name="Bunk B."/>
            <person name="Jeske O."/>
            <person name="Meyerdierks A."/>
            <person name="Storesund J.E."/>
            <person name="Kallscheuer N."/>
            <person name="Luecker S."/>
            <person name="Lage O.M."/>
            <person name="Pohl T."/>
            <person name="Merkel B.J."/>
            <person name="Hornburger P."/>
            <person name="Mueller R.-W."/>
            <person name="Bruemmer F."/>
            <person name="Labrenz M."/>
            <person name="Spormann A.M."/>
            <person name="Op den Camp H."/>
            <person name="Overmann J."/>
            <person name="Amann R."/>
            <person name="Jetten M.S.M."/>
            <person name="Mascher T."/>
            <person name="Medema M.H."/>
            <person name="Devos D.P."/>
            <person name="Kaster A.-K."/>
            <person name="Ovreas L."/>
            <person name="Rohde M."/>
            <person name="Galperin M.Y."/>
            <person name="Jogler C."/>
        </authorList>
    </citation>
    <scope>NUCLEOTIDE SEQUENCE [LARGE SCALE GENOMIC DNA]</scope>
    <source>
        <strain evidence="2 3">CA12</strain>
    </source>
</reference>
<evidence type="ECO:0000256" key="1">
    <source>
        <dbReference type="SAM" id="MobiDB-lite"/>
    </source>
</evidence>
<protein>
    <submittedName>
        <fullName evidence="2">Uncharacterized protein</fullName>
    </submittedName>
</protein>
<feature type="compositionally biased region" description="Basic and acidic residues" evidence="1">
    <location>
        <begin position="9"/>
        <end position="20"/>
    </location>
</feature>